<reference evidence="10 11" key="1">
    <citation type="journal article" date="2014" name="Mol. Plant">
        <title>Chromosome Scale Genome Assembly and Transcriptome Profiling of Nannochloropsis gaditana in Nitrogen Depletion.</title>
        <authorList>
            <person name="Corteggiani Carpinelli E."/>
            <person name="Telatin A."/>
            <person name="Vitulo N."/>
            <person name="Forcato C."/>
            <person name="D'Angelo M."/>
            <person name="Schiavon R."/>
            <person name="Vezzi A."/>
            <person name="Giacometti G.M."/>
            <person name="Morosinotto T."/>
            <person name="Valle G."/>
        </authorList>
    </citation>
    <scope>NUCLEOTIDE SEQUENCE [LARGE SCALE GENOMIC DNA]</scope>
    <source>
        <strain evidence="10 11">B-31</strain>
    </source>
</reference>
<feature type="region of interest" description="Disordered" evidence="9">
    <location>
        <begin position="1"/>
        <end position="37"/>
    </location>
</feature>
<keyword evidence="6" id="KW-0496">Mitochondrion</keyword>
<dbReference type="AlphaFoldDB" id="W7TM08"/>
<keyword evidence="4" id="KW-0489">Methyltransferase</keyword>
<proteinExistence type="inferred from homology"/>
<keyword evidence="8" id="KW-0802">TPR repeat</keyword>
<dbReference type="InterPro" id="IPR029063">
    <property type="entry name" value="SAM-dependent_MTases_sf"/>
</dbReference>
<dbReference type="Proteomes" id="UP000019335">
    <property type="component" value="Chromosome 5"/>
</dbReference>
<organism evidence="10 11">
    <name type="scientific">Nannochloropsis gaditana</name>
    <dbReference type="NCBI Taxonomy" id="72520"/>
    <lineage>
        <taxon>Eukaryota</taxon>
        <taxon>Sar</taxon>
        <taxon>Stramenopiles</taxon>
        <taxon>Ochrophyta</taxon>
        <taxon>Eustigmatophyceae</taxon>
        <taxon>Eustigmatales</taxon>
        <taxon>Monodopsidaceae</taxon>
        <taxon>Nannochloropsis</taxon>
    </lineage>
</organism>
<feature type="compositionally biased region" description="Polar residues" evidence="9">
    <location>
        <begin position="323"/>
        <end position="337"/>
    </location>
</feature>
<name>W7TM08_9STRA</name>
<accession>W7TM08</accession>
<dbReference type="InterPro" id="IPR011990">
    <property type="entry name" value="TPR-like_helical_dom_sf"/>
</dbReference>
<dbReference type="Gene3D" id="1.25.40.10">
    <property type="entry name" value="Tetratricopeptide repeat domain"/>
    <property type="match status" value="1"/>
</dbReference>
<protein>
    <recommendedName>
        <fullName evidence="3">type II protein arginine methyltransferase</fullName>
        <ecNumber evidence="3">2.1.1.320</ecNumber>
    </recommendedName>
</protein>
<evidence type="ECO:0000256" key="5">
    <source>
        <dbReference type="ARBA" id="ARBA00022679"/>
    </source>
</evidence>
<dbReference type="GO" id="GO:0035243">
    <property type="term" value="F:protein-arginine omega-N symmetric methyltransferase activity"/>
    <property type="evidence" value="ECO:0007669"/>
    <property type="project" value="UniProtKB-EC"/>
</dbReference>
<dbReference type="SUPFAM" id="SSF48452">
    <property type="entry name" value="TPR-like"/>
    <property type="match status" value="1"/>
</dbReference>
<dbReference type="SUPFAM" id="SSF53335">
    <property type="entry name" value="S-adenosyl-L-methionine-dependent methyltransferases"/>
    <property type="match status" value="1"/>
</dbReference>
<evidence type="ECO:0000256" key="4">
    <source>
        <dbReference type="ARBA" id="ARBA00022603"/>
    </source>
</evidence>
<dbReference type="PROSITE" id="PS50005">
    <property type="entry name" value="TPR"/>
    <property type="match status" value="1"/>
</dbReference>
<evidence type="ECO:0000256" key="3">
    <source>
        <dbReference type="ARBA" id="ARBA00011935"/>
    </source>
</evidence>
<sequence>METSPGGASAVFPPLSSTLEESGPENVTGGESILPPTSCPHVLPPHGSFPSSGQASSHSSSTTLPHRCVLEDFTRCSESHLWKLMMSFYDRKGVESWSQGIVPHFITCNAFIGRAYAQVFQGYLRDCAKKARENGPVCSALDPSEPLYIIELGAGSGKFSFFMLKALEEMRELLDFPFEKIVYVMTDFTKNHFNFWETHPGLHKYIAQGSLDLAIFDAVHDSVIRLSHAGTVLAPGSVKNPMCLIANYLFDTLCHDVFQVDGGVLKEGLISVGSKQAQEPDPLDPEIIKRFHNLFQYQPVTPDYYAHTHQPAHRPGHAPMGSPPSSSEPLSAGTNGSSDREDSLHLGRILHWYRDYFGRSSTGGSFLFPIGALRALRRLLAFSNDRGLVISGDKGSNQAEQFRGLVDPHIAVHGSFSVMVNYHAIGLYFISRGGFALHNPQEDASLKVSAFVLSGRAGPPESPSEDSPPEAHSPVTTTTSCLDTSPSSWAGPNAESEGEKRVRAFPCLRAAFSTAVDQFGPNDFFVLQKSMKEDSPNPTLKAIVALLKLGDWDPDVFYKFRETILNQVPTAGQKLRNDLCRGVPRVWEHHYMLDRDKDIAFEIGRFYYGIREYERALGFYSLSSTSIGEHHVTCHNMGLCHYSLGRLQQALEHFERSLALNASYEKAWSWQQKVLQELNPSPSPSPGPVVHETRCLDFPEVGNLSLAARRGGDRRP</sequence>
<dbReference type="OrthoDB" id="64915at2759"/>
<dbReference type="EMBL" id="AZIL01000353">
    <property type="protein sequence ID" value="EWM28130.1"/>
    <property type="molecule type" value="Genomic_DNA"/>
</dbReference>
<dbReference type="Pfam" id="PF02636">
    <property type="entry name" value="Methyltransf_28"/>
    <property type="match status" value="1"/>
</dbReference>
<dbReference type="GO" id="GO:0032259">
    <property type="term" value="P:methylation"/>
    <property type="evidence" value="ECO:0007669"/>
    <property type="project" value="UniProtKB-KW"/>
</dbReference>
<evidence type="ECO:0000256" key="6">
    <source>
        <dbReference type="ARBA" id="ARBA00023128"/>
    </source>
</evidence>
<gene>
    <name evidence="10" type="ORF">Naga_100036g10</name>
</gene>
<evidence type="ECO:0000256" key="8">
    <source>
        <dbReference type="PROSITE-ProRule" id="PRU00339"/>
    </source>
</evidence>
<comment type="caution">
    <text evidence="10">The sequence shown here is derived from an EMBL/GenBank/DDBJ whole genome shotgun (WGS) entry which is preliminary data.</text>
</comment>
<keyword evidence="11" id="KW-1185">Reference proteome</keyword>
<comment type="catalytic activity">
    <reaction evidence="7">
        <text>L-arginyl-[protein] + 2 S-adenosyl-L-methionine = N(omega),N(omega)'-dimethyl-L-arginyl-[protein] + 2 S-adenosyl-L-homocysteine + 2 H(+)</text>
        <dbReference type="Rhea" id="RHEA:48108"/>
        <dbReference type="Rhea" id="RHEA-COMP:10532"/>
        <dbReference type="Rhea" id="RHEA-COMP:11992"/>
        <dbReference type="ChEBI" id="CHEBI:15378"/>
        <dbReference type="ChEBI" id="CHEBI:29965"/>
        <dbReference type="ChEBI" id="CHEBI:57856"/>
        <dbReference type="ChEBI" id="CHEBI:59789"/>
        <dbReference type="ChEBI" id="CHEBI:88221"/>
        <dbReference type="EC" id="2.1.1.320"/>
    </reaction>
</comment>
<evidence type="ECO:0000256" key="7">
    <source>
        <dbReference type="ARBA" id="ARBA00048612"/>
    </source>
</evidence>
<comment type="subcellular location">
    <subcellularLocation>
        <location evidence="1">Mitochondrion</location>
    </subcellularLocation>
</comment>
<dbReference type="Pfam" id="PF00515">
    <property type="entry name" value="TPR_1"/>
    <property type="match status" value="1"/>
</dbReference>
<dbReference type="SMART" id="SM00028">
    <property type="entry name" value="TPR"/>
    <property type="match status" value="1"/>
</dbReference>
<dbReference type="InterPro" id="IPR003788">
    <property type="entry name" value="NDUFAF7"/>
</dbReference>
<evidence type="ECO:0000313" key="11">
    <source>
        <dbReference type="Proteomes" id="UP000019335"/>
    </source>
</evidence>
<comment type="similarity">
    <text evidence="2">Belongs to the NDUFAF7 family.</text>
</comment>
<dbReference type="InterPro" id="IPR038375">
    <property type="entry name" value="NDUFAF7_sf"/>
</dbReference>
<dbReference type="InterPro" id="IPR019734">
    <property type="entry name" value="TPR_rpt"/>
</dbReference>
<feature type="region of interest" description="Disordered" evidence="9">
    <location>
        <begin position="456"/>
        <end position="496"/>
    </location>
</feature>
<feature type="compositionally biased region" description="Polar residues" evidence="9">
    <location>
        <begin position="475"/>
        <end position="490"/>
    </location>
</feature>
<evidence type="ECO:0000256" key="2">
    <source>
        <dbReference type="ARBA" id="ARBA00005891"/>
    </source>
</evidence>
<evidence type="ECO:0000313" key="10">
    <source>
        <dbReference type="EMBL" id="EWM28130.1"/>
    </source>
</evidence>
<evidence type="ECO:0000256" key="1">
    <source>
        <dbReference type="ARBA" id="ARBA00004173"/>
    </source>
</evidence>
<dbReference type="GO" id="GO:0005739">
    <property type="term" value="C:mitochondrion"/>
    <property type="evidence" value="ECO:0007669"/>
    <property type="project" value="UniProtKB-SubCell"/>
</dbReference>
<keyword evidence="5" id="KW-0808">Transferase</keyword>
<dbReference type="Gene3D" id="3.40.50.12710">
    <property type="match status" value="1"/>
</dbReference>
<evidence type="ECO:0000256" key="9">
    <source>
        <dbReference type="SAM" id="MobiDB-lite"/>
    </source>
</evidence>
<feature type="repeat" description="TPR" evidence="8">
    <location>
        <begin position="631"/>
        <end position="664"/>
    </location>
</feature>
<dbReference type="EC" id="2.1.1.320" evidence="3"/>
<feature type="region of interest" description="Disordered" evidence="9">
    <location>
        <begin position="306"/>
        <end position="342"/>
    </location>
</feature>